<name>E2PWT8_STRCL</name>
<dbReference type="GeneID" id="93730449"/>
<evidence type="ECO:0000313" key="5">
    <source>
        <dbReference type="Proteomes" id="UP000002357"/>
    </source>
</evidence>
<dbReference type="RefSeq" id="WP_003961166.1">
    <property type="nucleotide sequence ID" value="NZ_CM000913.1"/>
</dbReference>
<gene>
    <name evidence="4" type="ORF">SCLAV_3016</name>
</gene>
<evidence type="ECO:0000313" key="4">
    <source>
        <dbReference type="EMBL" id="EFG08087.1"/>
    </source>
</evidence>
<evidence type="ECO:0000256" key="2">
    <source>
        <dbReference type="SAM" id="SignalP"/>
    </source>
</evidence>
<keyword evidence="5" id="KW-1185">Reference proteome</keyword>
<dbReference type="STRING" id="1901.BB341_13505"/>
<keyword evidence="2" id="KW-0732">Signal</keyword>
<dbReference type="Pfam" id="PF03734">
    <property type="entry name" value="YkuD"/>
    <property type="match status" value="1"/>
</dbReference>
<evidence type="ECO:0000259" key="3">
    <source>
        <dbReference type="Pfam" id="PF03734"/>
    </source>
</evidence>
<dbReference type="InterPro" id="IPR005490">
    <property type="entry name" value="LD_TPept_cat_dom"/>
</dbReference>
<dbReference type="PANTHER" id="PTHR38589">
    <property type="entry name" value="BLR0621 PROTEIN"/>
    <property type="match status" value="1"/>
</dbReference>
<reference evidence="4 5" key="1">
    <citation type="journal article" date="2010" name="Genome Biol. Evol.">
        <title>The sequence of a 1.8-mb bacterial linear plasmid reveals a rich evolutionary reservoir of secondary metabolic pathways.</title>
        <authorList>
            <person name="Medema M.H."/>
            <person name="Trefzer A."/>
            <person name="Kovalchuk A."/>
            <person name="van den Berg M."/>
            <person name="Mueller U."/>
            <person name="Heijne W."/>
            <person name="Wu L."/>
            <person name="Alam M.T."/>
            <person name="Ronning C.M."/>
            <person name="Nierman W.C."/>
            <person name="Bovenberg R.A.L."/>
            <person name="Breitling R."/>
            <person name="Takano E."/>
        </authorList>
    </citation>
    <scope>NUCLEOTIDE SEQUENCE [LARGE SCALE GENOMIC DNA]</scope>
    <source>
        <strain evidence="5">ATCC 27064 / DSM 738 / JCM 4710 / NBRC 13307 / NCIMB 12785 / NRRL 3585 / VKM Ac-602</strain>
    </source>
</reference>
<organism evidence="4 5">
    <name type="scientific">Streptomyces clavuligerus</name>
    <dbReference type="NCBI Taxonomy" id="1901"/>
    <lineage>
        <taxon>Bacteria</taxon>
        <taxon>Bacillati</taxon>
        <taxon>Actinomycetota</taxon>
        <taxon>Actinomycetes</taxon>
        <taxon>Kitasatosporales</taxon>
        <taxon>Streptomycetaceae</taxon>
        <taxon>Streptomyces</taxon>
    </lineage>
</organism>
<dbReference type="eggNOG" id="COG3786">
    <property type="taxonomic scope" value="Bacteria"/>
</dbReference>
<keyword evidence="4" id="KW-0449">Lipoprotein</keyword>
<dbReference type="AlphaFoldDB" id="E2PWT8"/>
<accession>E2PWT8</accession>
<feature type="chain" id="PRO_5038805196" evidence="2">
    <location>
        <begin position="38"/>
        <end position="283"/>
    </location>
</feature>
<dbReference type="PROSITE" id="PS51257">
    <property type="entry name" value="PROKAR_LIPOPROTEIN"/>
    <property type="match status" value="1"/>
</dbReference>
<dbReference type="PANTHER" id="PTHR38589:SF1">
    <property type="entry name" value="BLR0621 PROTEIN"/>
    <property type="match status" value="1"/>
</dbReference>
<feature type="signal peptide" evidence="2">
    <location>
        <begin position="1"/>
        <end position="37"/>
    </location>
</feature>
<proteinExistence type="predicted"/>
<dbReference type="Proteomes" id="UP000002357">
    <property type="component" value="Chromosome"/>
</dbReference>
<dbReference type="KEGG" id="sclf:BB341_13505"/>
<dbReference type="GO" id="GO:0016740">
    <property type="term" value="F:transferase activity"/>
    <property type="evidence" value="ECO:0007669"/>
    <property type="project" value="InterPro"/>
</dbReference>
<feature type="compositionally biased region" description="Low complexity" evidence="1">
    <location>
        <begin position="41"/>
        <end position="52"/>
    </location>
</feature>
<dbReference type="EMBL" id="CM000913">
    <property type="protein sequence ID" value="EFG08087.1"/>
    <property type="molecule type" value="Genomic_DNA"/>
</dbReference>
<dbReference type="OrthoDB" id="3868753at2"/>
<sequence length="283" mass="29181">MSARTPSVPLPARVRARAALAAGLAAAALLTGCSAGAGGVRPAAEPPRSSGPSGPPGGKPEAVSDRKAAAAGGAGARVRAGDDRPRLAIPGLGPRTMARVGQRTRQVFVVSADGAGANRSTAALWERHPAEGWRRTAGPWPARNALKGWTDDHRMDDLRSPTGVYGLTDAGGLLPDPGTELPYDRGPAFQAPPGTNFDGEPLTGAFDHVVAINYNRVPGRTPLDWETPLGLGKGRGIWIHADHGGATRGCIAVARTKVAELLRKLDPGARPVIAMGPETTLAR</sequence>
<protein>
    <submittedName>
        <fullName evidence="4">Lipoprotein</fullName>
    </submittedName>
</protein>
<feature type="region of interest" description="Disordered" evidence="1">
    <location>
        <begin position="35"/>
        <end position="93"/>
    </location>
</feature>
<feature type="domain" description="L,D-TPase catalytic" evidence="3">
    <location>
        <begin position="192"/>
        <end position="273"/>
    </location>
</feature>
<evidence type="ECO:0000256" key="1">
    <source>
        <dbReference type="SAM" id="MobiDB-lite"/>
    </source>
</evidence>